<protein>
    <submittedName>
        <fullName evidence="2">Effector binding domain-containing protein</fullName>
    </submittedName>
</protein>
<organism evidence="2 3">
    <name type="scientific">Fodinibius salsisoli</name>
    <dbReference type="NCBI Taxonomy" id="2820877"/>
    <lineage>
        <taxon>Bacteria</taxon>
        <taxon>Pseudomonadati</taxon>
        <taxon>Balneolota</taxon>
        <taxon>Balneolia</taxon>
        <taxon>Balneolales</taxon>
        <taxon>Balneolaceae</taxon>
        <taxon>Fodinibius</taxon>
    </lineage>
</organism>
<feature type="domain" description="AraC effector-binding" evidence="1">
    <location>
        <begin position="1"/>
        <end position="157"/>
    </location>
</feature>
<dbReference type="Pfam" id="PF14526">
    <property type="entry name" value="Cass2"/>
    <property type="match status" value="1"/>
</dbReference>
<evidence type="ECO:0000313" key="2">
    <source>
        <dbReference type="EMBL" id="MCW9708520.1"/>
    </source>
</evidence>
<dbReference type="SUPFAM" id="SSF55136">
    <property type="entry name" value="Probable bacterial effector-binding domain"/>
    <property type="match status" value="1"/>
</dbReference>
<dbReference type="PANTHER" id="PTHR36444">
    <property type="entry name" value="TRANSCRIPTIONAL REGULATOR PROTEIN YOBU-RELATED"/>
    <property type="match status" value="1"/>
</dbReference>
<accession>A0ABT3PRN0</accession>
<evidence type="ECO:0000313" key="3">
    <source>
        <dbReference type="Proteomes" id="UP001207918"/>
    </source>
</evidence>
<dbReference type="EMBL" id="JAGGJA010000014">
    <property type="protein sequence ID" value="MCW9708520.1"/>
    <property type="molecule type" value="Genomic_DNA"/>
</dbReference>
<dbReference type="Proteomes" id="UP001207918">
    <property type="component" value="Unassembled WGS sequence"/>
</dbReference>
<dbReference type="Gene3D" id="3.20.80.10">
    <property type="entry name" value="Regulatory factor, effector binding domain"/>
    <property type="match status" value="1"/>
</dbReference>
<dbReference type="InterPro" id="IPR053182">
    <property type="entry name" value="YobU-like_regulator"/>
</dbReference>
<dbReference type="InterPro" id="IPR011256">
    <property type="entry name" value="Reg_factor_effector_dom_sf"/>
</dbReference>
<dbReference type="RefSeq" id="WP_265767304.1">
    <property type="nucleotide sequence ID" value="NZ_JAGGJA010000014.1"/>
</dbReference>
<evidence type="ECO:0000259" key="1">
    <source>
        <dbReference type="SMART" id="SM00871"/>
    </source>
</evidence>
<comment type="caution">
    <text evidence="2">The sequence shown here is derived from an EMBL/GenBank/DDBJ whole genome shotgun (WGS) entry which is preliminary data.</text>
</comment>
<dbReference type="InterPro" id="IPR029441">
    <property type="entry name" value="Cass2"/>
</dbReference>
<dbReference type="PANTHER" id="PTHR36444:SF2">
    <property type="entry name" value="TRANSCRIPTIONAL REGULATOR PROTEIN YOBU-RELATED"/>
    <property type="match status" value="1"/>
</dbReference>
<sequence length="157" mass="17881">MELLDLEELRLIGLALPEKTTNKDGQSSIDCGKLWQKFESGNYSSRIPQKLTDEVIAVYHEYEGNHLQPFSYFIGCKVASDAPMPDGLNSLSISAGKYIRKIARGKMPDCIAETWQDVWQQEQEGKLHRAYQADFEVYGPKSQDWDDAEVEIYLSTI</sequence>
<name>A0ABT3PRN0_9BACT</name>
<reference evidence="2 3" key="1">
    <citation type="submission" date="2021-03" db="EMBL/GenBank/DDBJ databases">
        <title>Aliifodinibius sp. nov., a new bacterium isolated from saline soil.</title>
        <authorList>
            <person name="Galisteo C."/>
            <person name="De La Haba R."/>
            <person name="Sanchez-Porro C."/>
            <person name="Ventosa A."/>
        </authorList>
    </citation>
    <scope>NUCLEOTIDE SEQUENCE [LARGE SCALE GENOMIC DNA]</scope>
    <source>
        <strain evidence="2 3">1BSP15-2V2</strain>
    </source>
</reference>
<dbReference type="InterPro" id="IPR010499">
    <property type="entry name" value="AraC_E-bd"/>
</dbReference>
<dbReference type="SMART" id="SM00871">
    <property type="entry name" value="AraC_E_bind"/>
    <property type="match status" value="1"/>
</dbReference>
<proteinExistence type="predicted"/>
<keyword evidence="3" id="KW-1185">Reference proteome</keyword>
<gene>
    <name evidence="2" type="ORF">J6I44_16780</name>
</gene>